<evidence type="ECO:0000256" key="5">
    <source>
        <dbReference type="ARBA" id="ARBA00022729"/>
    </source>
</evidence>
<keyword evidence="3" id="KW-1003">Cell membrane</keyword>
<dbReference type="GO" id="GO:0009834">
    <property type="term" value="P:plant-type secondary cell wall biogenesis"/>
    <property type="evidence" value="ECO:0007669"/>
    <property type="project" value="TreeGrafter"/>
</dbReference>
<protein>
    <recommendedName>
        <fullName evidence="8">FAS1 domain-containing protein</fullName>
    </recommendedName>
</protein>
<dbReference type="InterPro" id="IPR036378">
    <property type="entry name" value="FAS1_dom_sf"/>
</dbReference>
<feature type="domain" description="FAS1" evidence="8">
    <location>
        <begin position="42"/>
        <end position="175"/>
    </location>
</feature>
<dbReference type="InterPro" id="IPR045003">
    <property type="entry name" value="FLA_A"/>
</dbReference>
<dbReference type="EnsemblPlants" id="EMT25337">
    <property type="protein sequence ID" value="EMT25337"/>
    <property type="gene ID" value="F775_21827"/>
</dbReference>
<proteinExistence type="inferred from homology"/>
<evidence type="ECO:0000256" key="3">
    <source>
        <dbReference type="ARBA" id="ARBA00022475"/>
    </source>
</evidence>
<evidence type="ECO:0000256" key="1">
    <source>
        <dbReference type="ARBA" id="ARBA00004609"/>
    </source>
</evidence>
<dbReference type="GO" id="GO:0098552">
    <property type="term" value="C:side of membrane"/>
    <property type="evidence" value="ECO:0007669"/>
    <property type="project" value="UniProtKB-KW"/>
</dbReference>
<dbReference type="GO" id="GO:0005886">
    <property type="term" value="C:plasma membrane"/>
    <property type="evidence" value="ECO:0007669"/>
    <property type="project" value="UniProtKB-SubCell"/>
</dbReference>
<sequence>MELKAAVLVSALLCLALSRGALSQRARAPIVETPAPAPAPRHVELAELLSLAGPYGKFLEYLTMTDVIKTFQSQANDTKQGITVFAPQDSAFAALNETVLSNLTTDQLRSLMLHHAMPRYYQLSAFSALAAASPVSMFAYKVNVTYAAGTIGVVSGWAPAKCASTGVVRAQRGAAAQGDLPGRPGDGARACAGAGAGTRGQDRPFQTFLRYLNQTNLVEVFENQAYRTHHGITIFAPADRAFAAVHPSVLSGLKKHQLKNLMMYHALAKHYALKEFDGLSRVNPVTTLAGGMYMVNVTYDAGAIRVLSRWADAKILGTVYGVAPMAVYEIDRVLLPEAIFSARPPVEETPPDAEPAASAPGAKGGNATTPGREADGKSSACRAAGRPANYVAPAVALCAASLVAL</sequence>
<comment type="function">
    <text evidence="7">May be a cell surface adhesion protein.</text>
</comment>
<comment type="subcellular location">
    <subcellularLocation>
        <location evidence="1">Cell membrane</location>
        <topology evidence="1">Lipid-anchor</topology>
        <topology evidence="1">GPI-anchor</topology>
    </subcellularLocation>
</comment>
<comment type="similarity">
    <text evidence="2">Belongs to the fasciclin-like AGP family.</text>
</comment>
<keyword evidence="4" id="KW-0336">GPI-anchor</keyword>
<feature type="domain" description="FAS1" evidence="8">
    <location>
        <begin position="192"/>
        <end position="334"/>
    </location>
</feature>
<dbReference type="SMART" id="SM00554">
    <property type="entry name" value="FAS1"/>
    <property type="match status" value="2"/>
</dbReference>
<keyword evidence="5" id="KW-0732">Signal</keyword>
<dbReference type="PANTHER" id="PTHR32077">
    <property type="entry name" value="FASCICLIN-LIKE ARABINOGALACTAN PROTEIN"/>
    <property type="match status" value="1"/>
</dbReference>
<dbReference type="SUPFAM" id="SSF82153">
    <property type="entry name" value="FAS1 domain"/>
    <property type="match status" value="2"/>
</dbReference>
<name>M8CDZ0_AEGTA</name>
<evidence type="ECO:0000259" key="8">
    <source>
        <dbReference type="PROSITE" id="PS50213"/>
    </source>
</evidence>
<dbReference type="Pfam" id="PF02469">
    <property type="entry name" value="Fasciclin"/>
    <property type="match status" value="2"/>
</dbReference>
<evidence type="ECO:0000313" key="9">
    <source>
        <dbReference type="EnsemblPlants" id="EMT25337"/>
    </source>
</evidence>
<keyword evidence="4" id="KW-0449">Lipoprotein</keyword>
<evidence type="ECO:0000256" key="4">
    <source>
        <dbReference type="ARBA" id="ARBA00022622"/>
    </source>
</evidence>
<organism evidence="9">
    <name type="scientific">Aegilops tauschii</name>
    <name type="common">Tausch's goatgrass</name>
    <name type="synonym">Aegilops squarrosa</name>
    <dbReference type="NCBI Taxonomy" id="37682"/>
    <lineage>
        <taxon>Eukaryota</taxon>
        <taxon>Viridiplantae</taxon>
        <taxon>Streptophyta</taxon>
        <taxon>Embryophyta</taxon>
        <taxon>Tracheophyta</taxon>
        <taxon>Spermatophyta</taxon>
        <taxon>Magnoliopsida</taxon>
        <taxon>Liliopsida</taxon>
        <taxon>Poales</taxon>
        <taxon>Poaceae</taxon>
        <taxon>BOP clade</taxon>
        <taxon>Pooideae</taxon>
        <taxon>Triticodae</taxon>
        <taxon>Triticeae</taxon>
        <taxon>Triticinae</taxon>
        <taxon>Aegilops</taxon>
    </lineage>
</organism>
<dbReference type="AlphaFoldDB" id="M8CDZ0"/>
<reference evidence="9" key="1">
    <citation type="submission" date="2015-06" db="UniProtKB">
        <authorList>
            <consortium name="EnsemblPlants"/>
        </authorList>
    </citation>
    <scope>IDENTIFICATION</scope>
</reference>
<keyword evidence="4" id="KW-0325">Glycoprotein</keyword>
<evidence type="ECO:0000256" key="7">
    <source>
        <dbReference type="ARBA" id="ARBA00024686"/>
    </source>
</evidence>
<dbReference type="InterPro" id="IPR000782">
    <property type="entry name" value="FAS1_domain"/>
</dbReference>
<evidence type="ECO:0000256" key="6">
    <source>
        <dbReference type="ARBA" id="ARBA00023136"/>
    </source>
</evidence>
<accession>M8CDZ0</accession>
<evidence type="ECO:0000256" key="2">
    <source>
        <dbReference type="ARBA" id="ARBA00007843"/>
    </source>
</evidence>
<dbReference type="PROSITE" id="PS50213">
    <property type="entry name" value="FAS1"/>
    <property type="match status" value="2"/>
</dbReference>
<dbReference type="PANTHER" id="PTHR32077:SF9">
    <property type="entry name" value="FASCICLIN-LIKE ARABINOGALACTAN PROTEIN 7"/>
    <property type="match status" value="1"/>
</dbReference>
<dbReference type="Gene3D" id="2.30.180.10">
    <property type="entry name" value="FAS1 domain"/>
    <property type="match status" value="2"/>
</dbReference>
<keyword evidence="6" id="KW-0472">Membrane</keyword>